<dbReference type="Proteomes" id="UP000299102">
    <property type="component" value="Unassembled WGS sequence"/>
</dbReference>
<keyword evidence="2" id="KW-1185">Reference proteome</keyword>
<dbReference type="EMBL" id="BGZK01000125">
    <property type="protein sequence ID" value="GBP21055.1"/>
    <property type="molecule type" value="Genomic_DNA"/>
</dbReference>
<dbReference type="AlphaFoldDB" id="A0A4C1U3T9"/>
<evidence type="ECO:0000313" key="1">
    <source>
        <dbReference type="EMBL" id="GBP21055.1"/>
    </source>
</evidence>
<protein>
    <submittedName>
        <fullName evidence="1">Uncharacterized protein</fullName>
    </submittedName>
</protein>
<organism evidence="1 2">
    <name type="scientific">Eumeta variegata</name>
    <name type="common">Bagworm moth</name>
    <name type="synonym">Eumeta japonica</name>
    <dbReference type="NCBI Taxonomy" id="151549"/>
    <lineage>
        <taxon>Eukaryota</taxon>
        <taxon>Metazoa</taxon>
        <taxon>Ecdysozoa</taxon>
        <taxon>Arthropoda</taxon>
        <taxon>Hexapoda</taxon>
        <taxon>Insecta</taxon>
        <taxon>Pterygota</taxon>
        <taxon>Neoptera</taxon>
        <taxon>Endopterygota</taxon>
        <taxon>Lepidoptera</taxon>
        <taxon>Glossata</taxon>
        <taxon>Ditrysia</taxon>
        <taxon>Tineoidea</taxon>
        <taxon>Psychidae</taxon>
        <taxon>Oiketicinae</taxon>
        <taxon>Eumeta</taxon>
    </lineage>
</organism>
<reference evidence="1 2" key="1">
    <citation type="journal article" date="2019" name="Commun. Biol.">
        <title>The bagworm genome reveals a unique fibroin gene that provides high tensile strength.</title>
        <authorList>
            <person name="Kono N."/>
            <person name="Nakamura H."/>
            <person name="Ohtoshi R."/>
            <person name="Tomita M."/>
            <person name="Numata K."/>
            <person name="Arakawa K."/>
        </authorList>
    </citation>
    <scope>NUCLEOTIDE SEQUENCE [LARGE SCALE GENOMIC DNA]</scope>
</reference>
<accession>A0A4C1U3T9</accession>
<proteinExistence type="predicted"/>
<gene>
    <name evidence="1" type="ORF">EVAR_11086_1</name>
</gene>
<sequence length="69" mass="7941">MDVEWRGVAWSGVEWRGVAVSAGGQAQRCRYLLDGLLLFHRFLFSLPVHKECANFELTDRHYPRPGIPQ</sequence>
<comment type="caution">
    <text evidence="1">The sequence shown here is derived from an EMBL/GenBank/DDBJ whole genome shotgun (WGS) entry which is preliminary data.</text>
</comment>
<evidence type="ECO:0000313" key="2">
    <source>
        <dbReference type="Proteomes" id="UP000299102"/>
    </source>
</evidence>
<name>A0A4C1U3T9_EUMVA</name>